<dbReference type="RefSeq" id="WP_091096536.1">
    <property type="nucleotide sequence ID" value="NZ_FNXE01000007.1"/>
</dbReference>
<dbReference type="AlphaFoldDB" id="A0A1H6K604"/>
<sequence length="131" mass="15137">MKHFIYILTFLISSQLIQAQEVNQISLKDLPAKYIVVEFQPKTLFTSSYLLIDYGQIPALTFGKKLKDLAVVKENNEEKRFNSEIEALNFLAFNGYKLFESFQNITTDVDNNVQAGSRKFLFEKIEISNTQ</sequence>
<evidence type="ECO:0000313" key="2">
    <source>
        <dbReference type="Proteomes" id="UP000199634"/>
    </source>
</evidence>
<proteinExistence type="predicted"/>
<dbReference type="Proteomes" id="UP000199634">
    <property type="component" value="Unassembled WGS sequence"/>
</dbReference>
<dbReference type="OrthoDB" id="5873496at2"/>
<organism evidence="1 2">
    <name type="scientific">Paenimyroides marinum</name>
    <dbReference type="NCBI Taxonomy" id="1159016"/>
    <lineage>
        <taxon>Bacteria</taxon>
        <taxon>Pseudomonadati</taxon>
        <taxon>Bacteroidota</taxon>
        <taxon>Flavobacteriia</taxon>
        <taxon>Flavobacteriales</taxon>
        <taxon>Flavobacteriaceae</taxon>
        <taxon>Paenimyroides</taxon>
    </lineage>
</organism>
<gene>
    <name evidence="1" type="ORF">SAMN02927937_00779</name>
</gene>
<reference evidence="1 2" key="1">
    <citation type="submission" date="2016-10" db="EMBL/GenBank/DDBJ databases">
        <authorList>
            <person name="de Groot N.N."/>
        </authorList>
    </citation>
    <scope>NUCLEOTIDE SEQUENCE [LARGE SCALE GENOMIC DNA]</scope>
    <source>
        <strain evidence="1 2">CGMCC 1.10825</strain>
    </source>
</reference>
<name>A0A1H6K604_9FLAO</name>
<evidence type="ECO:0000313" key="1">
    <source>
        <dbReference type="EMBL" id="SEH66911.1"/>
    </source>
</evidence>
<accession>A0A1H6K604</accession>
<dbReference type="EMBL" id="FNXE01000007">
    <property type="protein sequence ID" value="SEH66911.1"/>
    <property type="molecule type" value="Genomic_DNA"/>
</dbReference>
<keyword evidence="2" id="KW-1185">Reference proteome</keyword>
<protein>
    <submittedName>
        <fullName evidence="1">Uncharacterized protein</fullName>
    </submittedName>
</protein>